<evidence type="ECO:0000313" key="4">
    <source>
        <dbReference type="EMBL" id="GEU28876.1"/>
    </source>
</evidence>
<feature type="compositionally biased region" description="Basic and acidic residues" evidence="1">
    <location>
        <begin position="1173"/>
        <end position="1210"/>
    </location>
</feature>
<dbReference type="SUPFAM" id="SSF53098">
    <property type="entry name" value="Ribonuclease H-like"/>
    <property type="match status" value="1"/>
</dbReference>
<organism evidence="4">
    <name type="scientific">Tanacetum cinerariifolium</name>
    <name type="common">Dalmatian daisy</name>
    <name type="synonym">Chrysanthemum cinerariifolium</name>
    <dbReference type="NCBI Taxonomy" id="118510"/>
    <lineage>
        <taxon>Eukaryota</taxon>
        <taxon>Viridiplantae</taxon>
        <taxon>Streptophyta</taxon>
        <taxon>Embryophyta</taxon>
        <taxon>Tracheophyta</taxon>
        <taxon>Spermatophyta</taxon>
        <taxon>Magnoliopsida</taxon>
        <taxon>eudicotyledons</taxon>
        <taxon>Gunneridae</taxon>
        <taxon>Pentapetalae</taxon>
        <taxon>asterids</taxon>
        <taxon>campanulids</taxon>
        <taxon>Asterales</taxon>
        <taxon>Asteraceae</taxon>
        <taxon>Asteroideae</taxon>
        <taxon>Anthemideae</taxon>
        <taxon>Anthemidinae</taxon>
        <taxon>Tanacetum</taxon>
    </lineage>
</organism>
<dbReference type="GO" id="GO:0003676">
    <property type="term" value="F:nucleic acid binding"/>
    <property type="evidence" value="ECO:0007669"/>
    <property type="project" value="InterPro"/>
</dbReference>
<dbReference type="Gene3D" id="3.30.420.10">
    <property type="entry name" value="Ribonuclease H-like superfamily/Ribonuclease H"/>
    <property type="match status" value="1"/>
</dbReference>
<name>A0A699GNU2_TANCI</name>
<feature type="compositionally biased region" description="Polar residues" evidence="1">
    <location>
        <begin position="303"/>
        <end position="319"/>
    </location>
</feature>
<feature type="compositionally biased region" description="Basic and acidic residues" evidence="1">
    <location>
        <begin position="255"/>
        <end position="269"/>
    </location>
</feature>
<feature type="compositionally biased region" description="Low complexity" evidence="1">
    <location>
        <begin position="1211"/>
        <end position="1224"/>
    </location>
</feature>
<protein>
    <submittedName>
        <fullName evidence="4">Integrase, catalytic region, zinc finger, CCHC-type, peptidase aspartic, catalytic</fullName>
    </submittedName>
</protein>
<gene>
    <name evidence="4" type="ORF">Tci_000854</name>
</gene>
<accession>A0A699GNU2</accession>
<dbReference type="PANTHER" id="PTHR42648">
    <property type="entry name" value="TRANSPOSASE, PUTATIVE-RELATED"/>
    <property type="match status" value="1"/>
</dbReference>
<dbReference type="InterPro" id="IPR012337">
    <property type="entry name" value="RNaseH-like_sf"/>
</dbReference>
<comment type="caution">
    <text evidence="4">The sequence shown here is derived from an EMBL/GenBank/DDBJ whole genome shotgun (WGS) entry which is preliminary data.</text>
</comment>
<feature type="domain" description="GAG-pre-integrase" evidence="2">
    <location>
        <begin position="597"/>
        <end position="665"/>
    </location>
</feature>
<feature type="compositionally biased region" description="Low complexity" evidence="1">
    <location>
        <begin position="290"/>
        <end position="302"/>
    </location>
</feature>
<dbReference type="InterPro" id="IPR039537">
    <property type="entry name" value="Retrotran_Ty1/copia-like"/>
</dbReference>
<dbReference type="InterPro" id="IPR025724">
    <property type="entry name" value="GAG-pre-integrase_dom"/>
</dbReference>
<dbReference type="InterPro" id="IPR057670">
    <property type="entry name" value="SH3_retrovirus"/>
</dbReference>
<dbReference type="InterPro" id="IPR036397">
    <property type="entry name" value="RNaseH_sf"/>
</dbReference>
<dbReference type="Pfam" id="PF13976">
    <property type="entry name" value="gag_pre-integrs"/>
    <property type="match status" value="1"/>
</dbReference>
<dbReference type="PANTHER" id="PTHR42648:SF32">
    <property type="entry name" value="RIBONUCLEASE H-LIKE DOMAIN, GAG-PRE-INTEGRASE DOMAIN PROTEIN-RELATED"/>
    <property type="match status" value="1"/>
</dbReference>
<dbReference type="EMBL" id="BKCJ010000027">
    <property type="protein sequence ID" value="GEU28876.1"/>
    <property type="molecule type" value="Genomic_DNA"/>
</dbReference>
<feature type="domain" description="Retroviral polymerase SH3-like" evidence="3">
    <location>
        <begin position="1094"/>
        <end position="1134"/>
    </location>
</feature>
<feature type="region of interest" description="Disordered" evidence="1">
    <location>
        <begin position="249"/>
        <end position="269"/>
    </location>
</feature>
<sequence>MSKLEKGRDLLTPFDRKLLRAAIFLLRLCTSLIGFSCSTSVIDFTLEGLARIPCLVMRCPKDGRSSTLKEHFFGLSFMLIDQNFSKVSFTSANISSLGVLLITMSSTYALSLCSVLKGFPLTIMVLGIPVISAWVHAKTSALAPRSSFERSTTNACNEKICTVAFMFLRYIDTKTNGDTLRKCILEGPYKPTTIVVSAVATTDDSLEVPQHTTVETILNMSPNNKAYFQAKKEAIFLLVTGKDIAKPVTPLSELGSDKDNDPEQAQKDKEIQKNLALIAKYFKKLYKPTNNNLRTSSNSRNNIVDNSSRYKNDNQSGQFGNQRTMTVARAKETECWKPKLVKDYTYHKEKMLLCKQVEKGVPLQAEQADWLEDTDEEIDEQELEAHNSYMEKIQEVDQNVVECDDERVALANVIANLKLDINENKKPNAQRIPKPSVLGKPTPFSGVTYRTSVSRSQLKSTQVKDKVVQNISQMKFKKNKVEDHHRISSISNKTKSVTAYNDSLKSKTLNVNTVWADCGKCTVRFGSDQFVLILGYGYLIKGNVKIKRVYYVEGLNQNLFLVGQFCYADLKVAFRKSTCYVRGLHGNDLLTGNRGSGIYTISLQESTSSTPICFMAKASPTQAWLWHQRLFHLNFDYINLLLKKDVMIGLPKLKFVKDQLCSYCEENNNDIQAEIQEGDAQIDENEFYNIFSTPIRKENESSTRYVDNLNMHTFNQPHQSVHQWTKDNPLEQVRRNTSKLVQTRRQLTTNPEMCMFALTVSTIEPKNIKETMADCAWIEGMCDEVYQFDKLQVWEIIDKPFVVGSCKKEIGGNEATRKTQMNLLKQQYENFTTPSSEMLDQTFDRLQNLMTDLDTMSMDDLYNNLEVYEPKVKGMSSSRLSTHNIAFVSSLNNNTSNTNRGVNTAHRVSTTSTQVNVANYALMAFSSLSSNSEIGLESLEEKCKVYKKNKSIYSEDIKGLKVEIHIDEFVNKLVVENCKAKSSEEEPKVVRKNESALIIKDWVSNDEEEDVSHSKIKKKTVKPHHKVKVIRYDNEIKFKNREMNQFFKMKAILRHFSVARTLQQNKVDERRNRTLIKAAKIKLADFKLPTTFWAEAADECFFIGYSLNSKAFRIFNSRTRIVKENLHIRFSESTPNVVGTKASDNASQARKEAEPVKDYILLPLWTANPPFSHDPKSSPDDGFKPSSDDGKKVNEDSRKEGESKDQKKEANVNNTNNVNTVNAAGTNKVNSFSKNISIELPDDTNMTALEDASIFDYSDDDEDVGVEADMNNLDTIIPVRRTQKGNLYIEGSKLHIGYTGRASTIQVTRSLDISRFTKRKKAIGKAKKNVRLIMEKLIGMELELMLAKTINGEVQLHAIVDGKKIIIIESSVRRDLQLADEEDEAVYKELGNRLVRAATTASSLEAEHDNGAKKP</sequence>
<feature type="region of interest" description="Disordered" evidence="1">
    <location>
        <begin position="290"/>
        <end position="319"/>
    </location>
</feature>
<proteinExistence type="predicted"/>
<evidence type="ECO:0000256" key="1">
    <source>
        <dbReference type="SAM" id="MobiDB-lite"/>
    </source>
</evidence>
<feature type="region of interest" description="Disordered" evidence="1">
    <location>
        <begin position="1170"/>
        <end position="1224"/>
    </location>
</feature>
<evidence type="ECO:0000259" key="3">
    <source>
        <dbReference type="Pfam" id="PF25597"/>
    </source>
</evidence>
<evidence type="ECO:0000259" key="2">
    <source>
        <dbReference type="Pfam" id="PF13976"/>
    </source>
</evidence>
<dbReference type="Pfam" id="PF25597">
    <property type="entry name" value="SH3_retrovirus"/>
    <property type="match status" value="1"/>
</dbReference>
<reference evidence="4" key="1">
    <citation type="journal article" date="2019" name="Sci. Rep.">
        <title>Draft genome of Tanacetum cinerariifolium, the natural source of mosquito coil.</title>
        <authorList>
            <person name="Yamashiro T."/>
            <person name="Shiraishi A."/>
            <person name="Satake H."/>
            <person name="Nakayama K."/>
        </authorList>
    </citation>
    <scope>NUCLEOTIDE SEQUENCE</scope>
</reference>